<dbReference type="Proteomes" id="UP001144396">
    <property type="component" value="Unassembled WGS sequence"/>
</dbReference>
<dbReference type="InterPro" id="IPR055487">
    <property type="entry name" value="DUF7059"/>
</dbReference>
<dbReference type="GO" id="GO:0008170">
    <property type="term" value="F:N-methyltransferase activity"/>
    <property type="evidence" value="ECO:0007669"/>
    <property type="project" value="UniProtKB-ARBA"/>
</dbReference>
<dbReference type="InterPro" id="IPR029063">
    <property type="entry name" value="SAM-dependent_MTases_sf"/>
</dbReference>
<dbReference type="SUPFAM" id="SSF53335">
    <property type="entry name" value="S-adenosyl-L-methionine-dependent methyltransferases"/>
    <property type="match status" value="1"/>
</dbReference>
<reference evidence="7" key="1">
    <citation type="submission" date="2022-12" db="EMBL/GenBank/DDBJ databases">
        <title>Reference genome sequencing for broad-spectrum identification of bacterial and archaeal isolates by mass spectrometry.</title>
        <authorList>
            <person name="Sekiguchi Y."/>
            <person name="Tourlousse D.M."/>
        </authorList>
    </citation>
    <scope>NUCLEOTIDE SEQUENCE</scope>
    <source>
        <strain evidence="7">14</strain>
    </source>
</reference>
<dbReference type="PROSITE" id="PS00092">
    <property type="entry name" value="N6_MTASE"/>
    <property type="match status" value="1"/>
</dbReference>
<dbReference type="EMBL" id="BSDP01000001">
    <property type="protein sequence ID" value="GLI28236.1"/>
    <property type="molecule type" value="Genomic_DNA"/>
</dbReference>
<dbReference type="Pfam" id="PF05175">
    <property type="entry name" value="MTS"/>
    <property type="match status" value="1"/>
</dbReference>
<feature type="domain" description="DUF7059" evidence="6">
    <location>
        <begin position="19"/>
        <end position="107"/>
    </location>
</feature>
<gene>
    <name evidence="7" type="ORF">ARHIZOSPH14_24780</name>
</gene>
<evidence type="ECO:0000259" key="6">
    <source>
        <dbReference type="Pfam" id="PF23186"/>
    </source>
</evidence>
<accession>A0A9W6CY99</accession>
<name>A0A9W6CY99_9MICO</name>
<dbReference type="Gene3D" id="3.40.50.150">
    <property type="entry name" value="Vaccinia Virus protein VP39"/>
    <property type="match status" value="1"/>
</dbReference>
<keyword evidence="2 7" id="KW-0489">Methyltransferase</keyword>
<evidence type="ECO:0000256" key="3">
    <source>
        <dbReference type="ARBA" id="ARBA00022679"/>
    </source>
</evidence>
<evidence type="ECO:0000256" key="1">
    <source>
        <dbReference type="ARBA" id="ARBA00006149"/>
    </source>
</evidence>
<sequence length="519" mass="54095">MVTATEMRIAAALAADLSAARYTVAGLDGLWGDEAEAALHRGDAVPAARLLERMPAGADPRVTLALCFVLGLGADRDDLARALPTAGLDGAVALGLVDVDGARVRARVDLRPYAFADRVGEANWWIASDPGEVATGAPLAEDHVLGVGGASSTLAALQWQEPVDSVLDLGTGCGIQAMHASRHADRVVATDISARALRFAELNAALNGVTGIEFRLGSLFDPVAGERFDRIVSNPPFVITPRRDDVPAYEYRDGGMVGDALVAQVLAGLADHLEPGGSAQLLADWEYRGADGDGLERASDWFGPDLEYWLIERDRVDPIEYAETWVRDGGTRPGTPEYGAMVRAWLDDFEARGVDAVGFGYVVARRPADGVVRLRRTEQQHGPLGSGAPGPHLEACVGAFDRIVDDVAAARPVVAGDVTEQRHHWPGSADPTAITLSQGGGFARTVDAGTALAALVGACDGTLTVAAIAGAIAGLLDADEAALTEELEDDVVELALCGMLAPATDAADDEPGPDPGGAR</sequence>
<dbReference type="GO" id="GO:0008276">
    <property type="term" value="F:protein methyltransferase activity"/>
    <property type="evidence" value="ECO:0007669"/>
    <property type="project" value="TreeGrafter"/>
</dbReference>
<dbReference type="PANTHER" id="PTHR45875:SF1">
    <property type="entry name" value="METHYLTRANSFERASE N6AMT1"/>
    <property type="match status" value="1"/>
</dbReference>
<dbReference type="GO" id="GO:0003676">
    <property type="term" value="F:nucleic acid binding"/>
    <property type="evidence" value="ECO:0007669"/>
    <property type="project" value="InterPro"/>
</dbReference>
<keyword evidence="4" id="KW-0949">S-adenosyl-L-methionine</keyword>
<evidence type="ECO:0000256" key="4">
    <source>
        <dbReference type="ARBA" id="ARBA00022691"/>
    </source>
</evidence>
<evidence type="ECO:0000256" key="2">
    <source>
        <dbReference type="ARBA" id="ARBA00022603"/>
    </source>
</evidence>
<evidence type="ECO:0000313" key="8">
    <source>
        <dbReference type="Proteomes" id="UP001144396"/>
    </source>
</evidence>
<dbReference type="Pfam" id="PF23186">
    <property type="entry name" value="DUF7059"/>
    <property type="match status" value="1"/>
</dbReference>
<evidence type="ECO:0000259" key="5">
    <source>
        <dbReference type="Pfam" id="PF05175"/>
    </source>
</evidence>
<dbReference type="GO" id="GO:0008757">
    <property type="term" value="F:S-adenosylmethionine-dependent methyltransferase activity"/>
    <property type="evidence" value="ECO:0007669"/>
    <property type="project" value="TreeGrafter"/>
</dbReference>
<feature type="domain" description="Methyltransferase small" evidence="5">
    <location>
        <begin position="162"/>
        <end position="239"/>
    </location>
</feature>
<organism evidence="7 8">
    <name type="scientific">Agromyces rhizosphaerae</name>
    <dbReference type="NCBI Taxonomy" id="88374"/>
    <lineage>
        <taxon>Bacteria</taxon>
        <taxon>Bacillati</taxon>
        <taxon>Actinomycetota</taxon>
        <taxon>Actinomycetes</taxon>
        <taxon>Micrococcales</taxon>
        <taxon>Microbacteriaceae</taxon>
        <taxon>Agromyces</taxon>
    </lineage>
</organism>
<keyword evidence="3" id="KW-0808">Transferase</keyword>
<dbReference type="InterPro" id="IPR002052">
    <property type="entry name" value="DNA_methylase_N6_adenine_CS"/>
</dbReference>
<dbReference type="CDD" id="cd02440">
    <property type="entry name" value="AdoMet_MTases"/>
    <property type="match status" value="1"/>
</dbReference>
<dbReference type="InterPro" id="IPR052190">
    <property type="entry name" value="Euk-Arch_PrmC-MTase"/>
</dbReference>
<dbReference type="InterPro" id="IPR007848">
    <property type="entry name" value="Small_mtfrase_dom"/>
</dbReference>
<dbReference type="AlphaFoldDB" id="A0A9W6CY99"/>
<dbReference type="GO" id="GO:0032259">
    <property type="term" value="P:methylation"/>
    <property type="evidence" value="ECO:0007669"/>
    <property type="project" value="UniProtKB-KW"/>
</dbReference>
<comment type="caution">
    <text evidence="7">The sequence shown here is derived from an EMBL/GenBank/DDBJ whole genome shotgun (WGS) entry which is preliminary data.</text>
</comment>
<evidence type="ECO:0000313" key="7">
    <source>
        <dbReference type="EMBL" id="GLI28236.1"/>
    </source>
</evidence>
<proteinExistence type="inferred from homology"/>
<dbReference type="GO" id="GO:0035657">
    <property type="term" value="C:eRF1 methyltransferase complex"/>
    <property type="evidence" value="ECO:0007669"/>
    <property type="project" value="TreeGrafter"/>
</dbReference>
<dbReference type="PANTHER" id="PTHR45875">
    <property type="entry name" value="METHYLTRANSFERASE N6AMT1"/>
    <property type="match status" value="1"/>
</dbReference>
<protein>
    <submittedName>
        <fullName evidence="7">Methyltransferase</fullName>
    </submittedName>
</protein>
<keyword evidence="8" id="KW-1185">Reference proteome</keyword>
<comment type="similarity">
    <text evidence="1">Belongs to the eukaryotic/archaeal PrmC-related family.</text>
</comment>